<sequence length="356" mass="40078">MKQNDRRRCTILIIINFMFAATAFCSDNSLCTAHDVPPRYREEMRSFIKKISAYAKAQNPHFVVIPQNGQTVAWDSDVPTDENGVPLTEADTSYMDAIDGCGREDTFYGERGAGKATSSRASAYFVGTCKKFSEKGKTVFSIDYCSSRAAIADSYAKNAAAGFIGFAAPDRNLALIPEQSGYGREYYPYRKNRNDVTKLSDAKNFLFLLGMSSGDADGSALIEKIRATDYDAVIMDAFVDGGNVPFSRAAVESIKKKASGGARFVIAYMSIGEAEDYRWYWDERWIRGKKLTKNAPAWLDKLNPDWKGNYKVQYWNEDWQTIICGGKDSYIQKIIDARFDGVYLDIVDAYEYFEER</sequence>
<protein>
    <submittedName>
        <fullName evidence="3">Glycoside-hydrolase family GH114</fullName>
    </submittedName>
</protein>
<proteinExistence type="predicted"/>
<reference evidence="5 6" key="1">
    <citation type="submission" date="2013-08" db="EMBL/GenBank/DDBJ databases">
        <authorList>
            <person name="Durkin A.S."/>
            <person name="Haft D.R."/>
            <person name="McCorrison J."/>
            <person name="Torralba M."/>
            <person name="Gillis M."/>
            <person name="Haft D.H."/>
            <person name="Methe B."/>
            <person name="Sutton G."/>
            <person name="Nelson K.E."/>
        </authorList>
    </citation>
    <scope>NUCLEOTIDE SEQUENCE [LARGE SCALE GENOMIC DNA]</scope>
    <source>
        <strain evidence="4 6">ATCC 35536</strain>
        <strain evidence="3 5">VPI DR56BR1116</strain>
    </source>
</reference>
<name>U1GU35_TRESO</name>
<dbReference type="EMBL" id="AUZJ01000048">
    <property type="protein sequence ID" value="ERF60114.1"/>
    <property type="molecule type" value="Genomic_DNA"/>
</dbReference>
<dbReference type="AlphaFoldDB" id="U1GU35"/>
<dbReference type="Proteomes" id="UP000016646">
    <property type="component" value="Unassembled WGS sequence"/>
</dbReference>
<dbReference type="Pfam" id="PF03537">
    <property type="entry name" value="Glyco_hydro_114"/>
    <property type="match status" value="1"/>
</dbReference>
<dbReference type="InterPro" id="IPR004352">
    <property type="entry name" value="GH114_TIM-barrel"/>
</dbReference>
<comment type="caution">
    <text evidence="3">The sequence shown here is derived from an EMBL/GenBank/DDBJ whole genome shotgun (WGS) entry which is preliminary data.</text>
</comment>
<dbReference type="Proteomes" id="UP000016412">
    <property type="component" value="Unassembled WGS sequence"/>
</dbReference>
<keyword evidence="1" id="KW-0732">Signal</keyword>
<evidence type="ECO:0000313" key="6">
    <source>
        <dbReference type="Proteomes" id="UP000016646"/>
    </source>
</evidence>
<organism evidence="3 5">
    <name type="scientific">Treponema socranskii subsp. socranskii VPI DR56BR1116 = ATCC 35536</name>
    <dbReference type="NCBI Taxonomy" id="1125725"/>
    <lineage>
        <taxon>Bacteria</taxon>
        <taxon>Pseudomonadati</taxon>
        <taxon>Spirochaetota</taxon>
        <taxon>Spirochaetia</taxon>
        <taxon>Spirochaetales</taxon>
        <taxon>Treponemataceae</taxon>
        <taxon>Treponema</taxon>
    </lineage>
</organism>
<dbReference type="PANTHER" id="PTHR35882">
    <property type="entry name" value="PELA"/>
    <property type="match status" value="1"/>
</dbReference>
<dbReference type="eggNOG" id="COG2342">
    <property type="taxonomic scope" value="Bacteria"/>
</dbReference>
<evidence type="ECO:0000313" key="5">
    <source>
        <dbReference type="Proteomes" id="UP000016412"/>
    </source>
</evidence>
<dbReference type="OrthoDB" id="30037at2"/>
<dbReference type="SUPFAM" id="SSF51445">
    <property type="entry name" value="(Trans)glycosidases"/>
    <property type="match status" value="2"/>
</dbReference>
<dbReference type="RefSeq" id="WP_021330912.1">
    <property type="nucleotide sequence ID" value="NZ_AUZJ01000048.1"/>
</dbReference>
<feature type="signal peptide" evidence="1">
    <location>
        <begin position="1"/>
        <end position="25"/>
    </location>
</feature>
<feature type="domain" description="Glycoside-hydrolase family GH114 TIM-barrel" evidence="2">
    <location>
        <begin position="236"/>
        <end position="351"/>
    </location>
</feature>
<dbReference type="Gene3D" id="3.20.20.70">
    <property type="entry name" value="Aldolase class I"/>
    <property type="match status" value="2"/>
</dbReference>
<evidence type="ECO:0000313" key="4">
    <source>
        <dbReference type="EMBL" id="ERK03415.1"/>
    </source>
</evidence>
<dbReference type="PATRIC" id="fig|1125725.3.peg.1936"/>
<keyword evidence="3" id="KW-0378">Hydrolase</keyword>
<dbReference type="EMBL" id="AVQI01000033">
    <property type="protein sequence ID" value="ERK03415.1"/>
    <property type="molecule type" value="Genomic_DNA"/>
</dbReference>
<keyword evidence="6" id="KW-1185">Reference proteome</keyword>
<evidence type="ECO:0000259" key="2">
    <source>
        <dbReference type="Pfam" id="PF03537"/>
    </source>
</evidence>
<feature type="chain" id="PRO_5004612089" evidence="1">
    <location>
        <begin position="26"/>
        <end position="356"/>
    </location>
</feature>
<accession>U1GU35</accession>
<dbReference type="InterPro" id="IPR013785">
    <property type="entry name" value="Aldolase_TIM"/>
</dbReference>
<dbReference type="PANTHER" id="PTHR35882:SF2">
    <property type="entry name" value="PELA"/>
    <property type="match status" value="1"/>
</dbReference>
<gene>
    <name evidence="4" type="ORF">HMPREF0860_2038</name>
    <name evidence="3" type="ORF">HMPREF1325_0496</name>
</gene>
<dbReference type="STRING" id="1125725.HMPREF1325_0496"/>
<evidence type="ECO:0000313" key="3">
    <source>
        <dbReference type="EMBL" id="ERF60114.1"/>
    </source>
</evidence>
<dbReference type="InterPro" id="IPR017853">
    <property type="entry name" value="GH"/>
</dbReference>
<dbReference type="GO" id="GO:0016787">
    <property type="term" value="F:hydrolase activity"/>
    <property type="evidence" value="ECO:0007669"/>
    <property type="project" value="UniProtKB-KW"/>
</dbReference>
<evidence type="ECO:0000256" key="1">
    <source>
        <dbReference type="SAM" id="SignalP"/>
    </source>
</evidence>